<protein>
    <submittedName>
        <fullName evidence="4">7TM_GPCR_Srx domain-containing protein</fullName>
    </submittedName>
</protein>
<name>A0A0N4X491_HAEPC</name>
<keyword evidence="3" id="KW-1185">Reference proteome</keyword>
<gene>
    <name evidence="2" type="ORF">HPLM_LOCUS19175</name>
</gene>
<dbReference type="WBParaSite" id="HPLM_0001918301-mRNA-1">
    <property type="protein sequence ID" value="HPLM_0001918301-mRNA-1"/>
    <property type="gene ID" value="HPLM_0001918301"/>
</dbReference>
<sequence length="123" mass="12701">MITRPVNPSKTPTDLTTSSDPLGSGLPAAIDLLSASAYISIASATSPTNEIAGSIFVQSLQLYGGCFIFAITSATNFVVEFNGSASIIKNFRAARRARASLPSAGACLSFHISAKIGQLKFGS</sequence>
<evidence type="ECO:0000313" key="2">
    <source>
        <dbReference type="EMBL" id="VDO75560.1"/>
    </source>
</evidence>
<accession>A0A0N4X491</accession>
<dbReference type="EMBL" id="UZAF01021101">
    <property type="protein sequence ID" value="VDO75560.1"/>
    <property type="molecule type" value="Genomic_DNA"/>
</dbReference>
<feature type="compositionally biased region" description="Polar residues" evidence="1">
    <location>
        <begin position="1"/>
        <end position="21"/>
    </location>
</feature>
<reference evidence="2 3" key="2">
    <citation type="submission" date="2018-11" db="EMBL/GenBank/DDBJ databases">
        <authorList>
            <consortium name="Pathogen Informatics"/>
        </authorList>
    </citation>
    <scope>NUCLEOTIDE SEQUENCE [LARGE SCALE GENOMIC DNA]</scope>
    <source>
        <strain evidence="2 3">MHpl1</strain>
    </source>
</reference>
<dbReference type="Proteomes" id="UP000268014">
    <property type="component" value="Unassembled WGS sequence"/>
</dbReference>
<evidence type="ECO:0000256" key="1">
    <source>
        <dbReference type="SAM" id="MobiDB-lite"/>
    </source>
</evidence>
<proteinExistence type="predicted"/>
<evidence type="ECO:0000313" key="3">
    <source>
        <dbReference type="Proteomes" id="UP000268014"/>
    </source>
</evidence>
<reference evidence="4" key="1">
    <citation type="submission" date="2017-02" db="UniProtKB">
        <authorList>
            <consortium name="WormBaseParasite"/>
        </authorList>
    </citation>
    <scope>IDENTIFICATION</scope>
</reference>
<organism evidence="4">
    <name type="scientific">Haemonchus placei</name>
    <name type="common">Barber's pole worm</name>
    <dbReference type="NCBI Taxonomy" id="6290"/>
    <lineage>
        <taxon>Eukaryota</taxon>
        <taxon>Metazoa</taxon>
        <taxon>Ecdysozoa</taxon>
        <taxon>Nematoda</taxon>
        <taxon>Chromadorea</taxon>
        <taxon>Rhabditida</taxon>
        <taxon>Rhabditina</taxon>
        <taxon>Rhabditomorpha</taxon>
        <taxon>Strongyloidea</taxon>
        <taxon>Trichostrongylidae</taxon>
        <taxon>Haemonchus</taxon>
    </lineage>
</organism>
<dbReference type="AlphaFoldDB" id="A0A0N4X491"/>
<feature type="region of interest" description="Disordered" evidence="1">
    <location>
        <begin position="1"/>
        <end position="22"/>
    </location>
</feature>
<evidence type="ECO:0000313" key="4">
    <source>
        <dbReference type="WBParaSite" id="HPLM_0001918301-mRNA-1"/>
    </source>
</evidence>